<proteinExistence type="predicted"/>
<gene>
    <name evidence="1" type="ORF">WICPIJ_007411</name>
</gene>
<dbReference type="EMBL" id="JAEUBG010004350">
    <property type="protein sequence ID" value="KAH3681621.1"/>
    <property type="molecule type" value="Genomic_DNA"/>
</dbReference>
<name>A0A9P8TKG3_WICPI</name>
<protein>
    <submittedName>
        <fullName evidence="1">Uncharacterized protein</fullName>
    </submittedName>
</protein>
<sequence>MSGKYFFKSLMTVSWDLMTMSVTLVVTKFSSWEPNRFVEVLVGDVVTLDEFTIFVVVGFVEFKGRVVYTLWLDVLVVSVVGTTHPVVGTVGFGAWQVIQFNVEVTDVQNIEGFSTVLNSGIGLILWWPPGR</sequence>
<dbReference type="Proteomes" id="UP000774326">
    <property type="component" value="Unassembled WGS sequence"/>
</dbReference>
<reference evidence="1" key="1">
    <citation type="journal article" date="2021" name="Open Biol.">
        <title>Shared evolutionary footprints suggest mitochondrial oxidative damage underlies multiple complex I losses in fungi.</title>
        <authorList>
            <person name="Schikora-Tamarit M.A."/>
            <person name="Marcet-Houben M."/>
            <person name="Nosek J."/>
            <person name="Gabaldon T."/>
        </authorList>
    </citation>
    <scope>NUCLEOTIDE SEQUENCE</scope>
    <source>
        <strain evidence="1">CBS2887</strain>
    </source>
</reference>
<evidence type="ECO:0000313" key="1">
    <source>
        <dbReference type="EMBL" id="KAH3681621.1"/>
    </source>
</evidence>
<comment type="caution">
    <text evidence="1">The sequence shown here is derived from an EMBL/GenBank/DDBJ whole genome shotgun (WGS) entry which is preliminary data.</text>
</comment>
<evidence type="ECO:0000313" key="2">
    <source>
        <dbReference type="Proteomes" id="UP000774326"/>
    </source>
</evidence>
<reference evidence="1" key="2">
    <citation type="submission" date="2021-01" db="EMBL/GenBank/DDBJ databases">
        <authorList>
            <person name="Schikora-Tamarit M.A."/>
        </authorList>
    </citation>
    <scope>NUCLEOTIDE SEQUENCE</scope>
    <source>
        <strain evidence="1">CBS2887</strain>
    </source>
</reference>
<accession>A0A9P8TKG3</accession>
<keyword evidence="2" id="KW-1185">Reference proteome</keyword>
<dbReference type="AlphaFoldDB" id="A0A9P8TKG3"/>
<organism evidence="1 2">
    <name type="scientific">Wickerhamomyces pijperi</name>
    <name type="common">Yeast</name>
    <name type="synonym">Pichia pijperi</name>
    <dbReference type="NCBI Taxonomy" id="599730"/>
    <lineage>
        <taxon>Eukaryota</taxon>
        <taxon>Fungi</taxon>
        <taxon>Dikarya</taxon>
        <taxon>Ascomycota</taxon>
        <taxon>Saccharomycotina</taxon>
        <taxon>Saccharomycetes</taxon>
        <taxon>Phaffomycetales</taxon>
        <taxon>Wickerhamomycetaceae</taxon>
        <taxon>Wickerhamomyces</taxon>
    </lineage>
</organism>